<comment type="caution">
    <text evidence="1">The sequence shown here is derived from an EMBL/GenBank/DDBJ whole genome shotgun (WGS) entry which is preliminary data.</text>
</comment>
<dbReference type="AlphaFoldDB" id="A0A821S9Q5"/>
<protein>
    <submittedName>
        <fullName evidence="1">Uncharacterized protein</fullName>
    </submittedName>
</protein>
<dbReference type="Proteomes" id="UP000663873">
    <property type="component" value="Unassembled WGS sequence"/>
</dbReference>
<proteinExistence type="predicted"/>
<reference evidence="1" key="1">
    <citation type="submission" date="2021-02" db="EMBL/GenBank/DDBJ databases">
        <authorList>
            <person name="Nowell W R."/>
        </authorList>
    </citation>
    <scope>NUCLEOTIDE SEQUENCE</scope>
</reference>
<name>A0A821S9Q5_9BILA</name>
<evidence type="ECO:0000313" key="2">
    <source>
        <dbReference type="Proteomes" id="UP000663873"/>
    </source>
</evidence>
<accession>A0A821S9Q5</accession>
<keyword evidence="2" id="KW-1185">Reference proteome</keyword>
<dbReference type="EMBL" id="CAJOBP010061510">
    <property type="protein sequence ID" value="CAF4853020.1"/>
    <property type="molecule type" value="Genomic_DNA"/>
</dbReference>
<evidence type="ECO:0000313" key="1">
    <source>
        <dbReference type="EMBL" id="CAF4853020.1"/>
    </source>
</evidence>
<sequence>WLITQTTRFNAALSGAGGLEHVSDWGTIDLPVDVTDIFGGLPWEVPHIYQSEGAIYQ</sequence>
<gene>
    <name evidence="1" type="ORF">UJA718_LOCUS43550</name>
</gene>
<feature type="non-terminal residue" evidence="1">
    <location>
        <position position="1"/>
    </location>
</feature>
<organism evidence="1 2">
    <name type="scientific">Rotaria socialis</name>
    <dbReference type="NCBI Taxonomy" id="392032"/>
    <lineage>
        <taxon>Eukaryota</taxon>
        <taxon>Metazoa</taxon>
        <taxon>Spiralia</taxon>
        <taxon>Gnathifera</taxon>
        <taxon>Rotifera</taxon>
        <taxon>Eurotatoria</taxon>
        <taxon>Bdelloidea</taxon>
        <taxon>Philodinida</taxon>
        <taxon>Philodinidae</taxon>
        <taxon>Rotaria</taxon>
    </lineage>
</organism>